<dbReference type="Gene3D" id="1.10.287.70">
    <property type="match status" value="2"/>
</dbReference>
<feature type="transmembrane region" description="Helical" evidence="16">
    <location>
        <begin position="209"/>
        <end position="227"/>
    </location>
</feature>
<dbReference type="FunFam" id="1.10.238.10:FF:000002">
    <property type="entry name" value="Sodium channel protein"/>
    <property type="match status" value="1"/>
</dbReference>
<keyword evidence="8 16" id="KW-1133">Transmembrane helix</keyword>
<keyword evidence="5 16" id="KW-0812">Transmembrane</keyword>
<evidence type="ECO:0000256" key="13">
    <source>
        <dbReference type="ARBA" id="ARBA00023180"/>
    </source>
</evidence>
<evidence type="ECO:0000256" key="17">
    <source>
        <dbReference type="SAM" id="MobiDB-lite"/>
    </source>
</evidence>
<dbReference type="GO" id="GO:0001518">
    <property type="term" value="C:voltage-gated sodium channel complex"/>
    <property type="evidence" value="ECO:0007669"/>
    <property type="project" value="UniProtKB-UniRule"/>
</dbReference>
<feature type="domain" description="Ion transport" evidence="18">
    <location>
        <begin position="206"/>
        <end position="463"/>
    </location>
</feature>
<dbReference type="FunFam" id="1.20.120.350:FF:000059">
    <property type="entry name" value="Sodium channel protein"/>
    <property type="match status" value="1"/>
</dbReference>
<evidence type="ECO:0000256" key="3">
    <source>
        <dbReference type="ARBA" id="ARBA00022461"/>
    </source>
</evidence>
<evidence type="ECO:0000313" key="20">
    <source>
        <dbReference type="WBParaSite" id="maker-uti_cns_0009021-snap-gene-0.2-mRNA-1"/>
    </source>
</evidence>
<evidence type="ECO:0000256" key="1">
    <source>
        <dbReference type="ARBA" id="ARBA00004651"/>
    </source>
</evidence>
<dbReference type="Gene3D" id="1.20.5.1190">
    <property type="entry name" value="iswi atpase"/>
    <property type="match status" value="1"/>
</dbReference>
<dbReference type="InterPro" id="IPR005821">
    <property type="entry name" value="Ion_trans_dom"/>
</dbReference>
<feature type="transmembrane region" description="Helical" evidence="16">
    <location>
        <begin position="239"/>
        <end position="261"/>
    </location>
</feature>
<keyword evidence="6" id="KW-0677">Repeat</keyword>
<evidence type="ECO:0000256" key="11">
    <source>
        <dbReference type="ARBA" id="ARBA00023136"/>
    </source>
</evidence>
<dbReference type="PRINTS" id="PR00170">
    <property type="entry name" value="NACHANNEL"/>
</dbReference>
<feature type="domain" description="Ion transport" evidence="18">
    <location>
        <begin position="2"/>
        <end position="156"/>
    </location>
</feature>
<dbReference type="PANTHER" id="PTHR10037">
    <property type="entry name" value="VOLTAGE-GATED CATION CHANNEL CALCIUM AND SODIUM"/>
    <property type="match status" value="1"/>
</dbReference>
<organism evidence="19 20">
    <name type="scientific">Macrostomum lignano</name>
    <dbReference type="NCBI Taxonomy" id="282301"/>
    <lineage>
        <taxon>Eukaryota</taxon>
        <taxon>Metazoa</taxon>
        <taxon>Spiralia</taxon>
        <taxon>Lophotrochozoa</taxon>
        <taxon>Platyhelminthes</taxon>
        <taxon>Rhabditophora</taxon>
        <taxon>Macrostomorpha</taxon>
        <taxon>Macrostomida</taxon>
        <taxon>Macrostomidae</taxon>
        <taxon>Macrostomum</taxon>
    </lineage>
</organism>
<accession>A0A1I8I103</accession>
<feature type="transmembrane region" description="Helical" evidence="16">
    <location>
        <begin position="122"/>
        <end position="146"/>
    </location>
</feature>
<keyword evidence="9 16" id="KW-0915">Sodium</keyword>
<dbReference type="GO" id="GO:0086010">
    <property type="term" value="P:membrane depolarization during action potential"/>
    <property type="evidence" value="ECO:0007669"/>
    <property type="project" value="TreeGrafter"/>
</dbReference>
<dbReference type="GO" id="GO:0005248">
    <property type="term" value="F:voltage-gated sodium channel activity"/>
    <property type="evidence" value="ECO:0007669"/>
    <property type="project" value="InterPro"/>
</dbReference>
<feature type="transmembrane region" description="Helical" evidence="16">
    <location>
        <begin position="12"/>
        <end position="32"/>
    </location>
</feature>
<evidence type="ECO:0000256" key="8">
    <source>
        <dbReference type="ARBA" id="ARBA00022989"/>
    </source>
</evidence>
<keyword evidence="7 16" id="KW-0851">Voltage-gated channel</keyword>
<comment type="similarity">
    <text evidence="16">Belongs to the sodium channel (TC 1.A.1.10) family.</text>
</comment>
<name>A0A1I8I103_9PLAT</name>
<keyword evidence="3 16" id="KW-0894">Sodium channel</keyword>
<feature type="compositionally biased region" description="Low complexity" evidence="17">
    <location>
        <begin position="818"/>
        <end position="828"/>
    </location>
</feature>
<comment type="caution">
    <text evidence="16">Lacks conserved residue(s) required for the propagation of feature annotation.</text>
</comment>
<reference evidence="20" key="1">
    <citation type="submission" date="2016-11" db="UniProtKB">
        <authorList>
            <consortium name="WormBaseParasite"/>
        </authorList>
    </citation>
    <scope>IDENTIFICATION</scope>
</reference>
<evidence type="ECO:0000256" key="5">
    <source>
        <dbReference type="ARBA" id="ARBA00022692"/>
    </source>
</evidence>
<dbReference type="InterPro" id="IPR027359">
    <property type="entry name" value="Volt_channel_dom_sf"/>
</dbReference>
<evidence type="ECO:0000259" key="18">
    <source>
        <dbReference type="Pfam" id="PF00520"/>
    </source>
</evidence>
<keyword evidence="11 16" id="KW-0472">Membrane</keyword>
<dbReference type="SUPFAM" id="SSF81324">
    <property type="entry name" value="Voltage-gated potassium channels"/>
    <property type="match status" value="2"/>
</dbReference>
<evidence type="ECO:0000256" key="15">
    <source>
        <dbReference type="ARBA" id="ARBA00023303"/>
    </source>
</evidence>
<dbReference type="CDD" id="cd13433">
    <property type="entry name" value="Na_channel_gate"/>
    <property type="match status" value="1"/>
</dbReference>
<feature type="transmembrane region" description="Helical" evidence="16">
    <location>
        <begin position="429"/>
        <end position="453"/>
    </location>
</feature>
<dbReference type="PANTHER" id="PTHR10037:SF62">
    <property type="entry name" value="SODIUM CHANNEL PROTEIN 60E"/>
    <property type="match status" value="1"/>
</dbReference>
<comment type="subcellular location">
    <subcellularLocation>
        <location evidence="1 16">Cell membrane</location>
        <topology evidence="1 16">Multi-pass membrane protein</topology>
    </subcellularLocation>
</comment>
<keyword evidence="15 16" id="KW-0407">Ion channel</keyword>
<dbReference type="FunFam" id="1.10.287.70:FF:000001">
    <property type="entry name" value="Sodium channel protein"/>
    <property type="match status" value="1"/>
</dbReference>
<evidence type="ECO:0000256" key="12">
    <source>
        <dbReference type="ARBA" id="ARBA00023157"/>
    </source>
</evidence>
<dbReference type="Pfam" id="PF00520">
    <property type="entry name" value="Ion_trans"/>
    <property type="match status" value="2"/>
</dbReference>
<evidence type="ECO:0000256" key="4">
    <source>
        <dbReference type="ARBA" id="ARBA00022475"/>
    </source>
</evidence>
<comment type="function">
    <text evidence="16">Mediates the voltage-dependent sodium ion permeability of excitable membranes. Assuming opened or closed conformations in response to the voltage difference across the membrane, the protein forms a sodium-selective channel through which Na(+) ions may pass in accordance with their electrochemical gradient.</text>
</comment>
<keyword evidence="13" id="KW-0325">Glycoprotein</keyword>
<dbReference type="AlphaFoldDB" id="A0A1I8I103"/>
<keyword evidence="12" id="KW-1015">Disulfide bond</keyword>
<dbReference type="InterPro" id="IPR001696">
    <property type="entry name" value="Na_channel_asu"/>
</dbReference>
<keyword evidence="19" id="KW-1185">Reference proteome</keyword>
<dbReference type="Proteomes" id="UP000095280">
    <property type="component" value="Unplaced"/>
</dbReference>
<dbReference type="WBParaSite" id="maker-uti_cns_0009021-snap-gene-0.2-mRNA-1">
    <property type="protein sequence ID" value="maker-uti_cns_0009021-snap-gene-0.2-mRNA-1"/>
    <property type="gene ID" value="maker-uti_cns_0009021-snap-gene-0.2"/>
</dbReference>
<evidence type="ECO:0000313" key="19">
    <source>
        <dbReference type="Proteomes" id="UP000095280"/>
    </source>
</evidence>
<dbReference type="InterPro" id="IPR043203">
    <property type="entry name" value="VGCC_Ca_Na"/>
</dbReference>
<evidence type="ECO:0000256" key="7">
    <source>
        <dbReference type="ARBA" id="ARBA00022882"/>
    </source>
</evidence>
<evidence type="ECO:0000256" key="10">
    <source>
        <dbReference type="ARBA" id="ARBA00023065"/>
    </source>
</evidence>
<sequence>MVVNCLVRAIPSIGNVLLVCMLFWLIFSITGVQLFKGKFFKCVDAEGNRLAYSVVQNRAQCENGSALGYRWRNSLIHFDNVVMGYIALFQVATFEGWMEVMQDAIDSTSIDEQPRRESQMVYYLYFVVFIVFGAFFTLNLFIGVIIDNFNSLKKKRENVLEVFLTPSQRNYYHTMRKLGKKKPQKTIRRPKNRAQEFFFDVAVSNRFELTIVVLIFLNMMAMMVEHYRQEPAVTQCLEVVNIAFTTVFTMEAVIKIVGLRWHYFRQAWNVFDFVIVVLSIVGAVLSDIMNSVFVTPTLLRVVRIFRIGRVLRLIKAAKGIRKLLFALVISLPALVNIGALLLLVVFIYAIIGMIFFGNVVHTGALNDLVNFETFGRSMVLLFRLTTSAGWNDILYSLMVQPPDCNSTHVIRNGVARPTLNGNCSFPEMAVIFMASFVFVTRLIVINLYIAIILENFNQAHEQEEVGITDDDFDMFYMVWERYDPHASQYIKYEQLSEFVDELDEPLGIPKPNIIALTSFDIPIVEGDKLHCLDVLVALVRHVLGDIEDSDHFRNTLDEIEKKFRETFPTRVRTMAISTTMRRKKEDIAAKTLQRAWRRHRVQRAFRQVTENAMALAGKSLSSLPPPPSQASLGSAASLRHVKPGKPAPPQLPCADMPTDTFRRAVEAEGCYNFAAKFIAAHTVRTEQGGPPSLSAKLNVAAVDGQRQHCAEAGEQADILQQEDLRLAQLLGPRLLHRVADLRHLEGNGAREFAIHSQSPCQNPSEIPTQLTMSTRLMYKNMPLATAKIHTLAPVQADKKLHSSAIGMDIPADSRMAKSPSSCGSSSHSTARQMLTPLRVDRVKAAPMLRPSMKLCSASPSRIIQATGCTFASRVDTPSRSSQRPPFLVSFFSSATAAVAASAGRALALQFVARLTLWSPDAAALEGATVSGCELPTWPPWTAGVDTNRLRQHRRLDFQNQLRRRLLGEGVVEVVVAAARAAAAAVGPGVSYLLVRASRLPLDVHAAGRESLPGLLVTVLMLCGGGGSCASGVRGNRLLSPHLPPDELFEQPFNQEEQVPGMLRVKILPGGVAGPLCPEQVVVVLFHQAEVGKVHFLVDEGQLKRLQCIRWNCRPMKGRKMMPSTAQRLMSVTNSRP</sequence>
<evidence type="ECO:0000256" key="6">
    <source>
        <dbReference type="ARBA" id="ARBA00022737"/>
    </source>
</evidence>
<protein>
    <recommendedName>
        <fullName evidence="16">Sodium channel protein</fullName>
    </recommendedName>
</protein>
<evidence type="ECO:0000256" key="16">
    <source>
        <dbReference type="RuleBase" id="RU361132"/>
    </source>
</evidence>
<feature type="region of interest" description="Disordered" evidence="17">
    <location>
        <begin position="811"/>
        <end position="830"/>
    </location>
</feature>
<dbReference type="InterPro" id="IPR044564">
    <property type="entry name" value="Na_chnl_inactivation_gate"/>
</dbReference>
<keyword evidence="4" id="KW-1003">Cell membrane</keyword>
<feature type="transmembrane region" description="Helical" evidence="16">
    <location>
        <begin position="273"/>
        <end position="302"/>
    </location>
</feature>
<keyword evidence="10 16" id="KW-0406">Ion transport</keyword>
<proteinExistence type="inferred from homology"/>
<feature type="transmembrane region" description="Helical" evidence="16">
    <location>
        <begin position="323"/>
        <end position="356"/>
    </location>
</feature>
<evidence type="ECO:0000256" key="14">
    <source>
        <dbReference type="ARBA" id="ARBA00023201"/>
    </source>
</evidence>
<keyword evidence="14 16" id="KW-0739">Sodium transport</keyword>
<evidence type="ECO:0000256" key="9">
    <source>
        <dbReference type="ARBA" id="ARBA00023053"/>
    </source>
</evidence>
<evidence type="ECO:0000256" key="2">
    <source>
        <dbReference type="ARBA" id="ARBA00022448"/>
    </source>
</evidence>
<dbReference type="GO" id="GO:0019228">
    <property type="term" value="P:neuronal action potential"/>
    <property type="evidence" value="ECO:0007669"/>
    <property type="project" value="TreeGrafter"/>
</dbReference>
<dbReference type="Gene3D" id="1.10.238.10">
    <property type="entry name" value="EF-hand"/>
    <property type="match status" value="1"/>
</dbReference>
<keyword evidence="2 16" id="KW-0813">Transport</keyword>
<dbReference type="Gene3D" id="1.20.120.350">
    <property type="entry name" value="Voltage-gated potassium channels. Chain C"/>
    <property type="match status" value="1"/>
</dbReference>